<accession>A0A2G9UJ57</accession>
<dbReference type="OrthoDB" id="10038475at2759"/>
<gene>
    <name evidence="2" type="ORF">TELCIR_07867</name>
</gene>
<name>A0A2G9UJ57_TELCI</name>
<organism evidence="2 3">
    <name type="scientific">Teladorsagia circumcincta</name>
    <name type="common">Brown stomach worm</name>
    <name type="synonym">Ostertagia circumcincta</name>
    <dbReference type="NCBI Taxonomy" id="45464"/>
    <lineage>
        <taxon>Eukaryota</taxon>
        <taxon>Metazoa</taxon>
        <taxon>Ecdysozoa</taxon>
        <taxon>Nematoda</taxon>
        <taxon>Chromadorea</taxon>
        <taxon>Rhabditida</taxon>
        <taxon>Rhabditina</taxon>
        <taxon>Rhabditomorpha</taxon>
        <taxon>Strongyloidea</taxon>
        <taxon>Trichostrongylidae</taxon>
        <taxon>Teladorsagia</taxon>
    </lineage>
</organism>
<evidence type="ECO:0000256" key="1">
    <source>
        <dbReference type="SAM" id="Phobius"/>
    </source>
</evidence>
<keyword evidence="1" id="KW-0472">Membrane</keyword>
<keyword evidence="3" id="KW-1185">Reference proteome</keyword>
<evidence type="ECO:0000313" key="2">
    <source>
        <dbReference type="EMBL" id="PIO70288.1"/>
    </source>
</evidence>
<dbReference type="Proteomes" id="UP000230423">
    <property type="component" value="Unassembled WGS sequence"/>
</dbReference>
<dbReference type="AlphaFoldDB" id="A0A2G9UJ57"/>
<reference evidence="2 3" key="1">
    <citation type="submission" date="2015-09" db="EMBL/GenBank/DDBJ databases">
        <title>Draft genome of the parasitic nematode Teladorsagia circumcincta isolate WARC Sus (inbred).</title>
        <authorList>
            <person name="Mitreva M."/>
        </authorList>
    </citation>
    <scope>NUCLEOTIDE SEQUENCE [LARGE SCALE GENOMIC DNA]</scope>
    <source>
        <strain evidence="2 3">S</strain>
    </source>
</reference>
<dbReference type="EMBL" id="KZ346324">
    <property type="protein sequence ID" value="PIO70288.1"/>
    <property type="molecule type" value="Genomic_DNA"/>
</dbReference>
<keyword evidence="1" id="KW-0812">Transmembrane</keyword>
<keyword evidence="1" id="KW-1133">Transmembrane helix</keyword>
<feature type="transmembrane region" description="Helical" evidence="1">
    <location>
        <begin position="66"/>
        <end position="85"/>
    </location>
</feature>
<protein>
    <recommendedName>
        <fullName evidence="4">Transmembrane protein</fullName>
    </recommendedName>
</protein>
<sequence length="127" mass="15045">MMETMAVTMTTRNTLKLMKKSRITKTFLRVRKSAPVIDLMFGDIEDDDLDNSINIESLYGGRFHLILFYMTFSSILLLQTTIKILPSKVYLWSRDLLVCIIFKSVRVKRYKWRPLRIGLIYSEIRQM</sequence>
<evidence type="ECO:0000313" key="3">
    <source>
        <dbReference type="Proteomes" id="UP000230423"/>
    </source>
</evidence>
<evidence type="ECO:0008006" key="4">
    <source>
        <dbReference type="Google" id="ProtNLM"/>
    </source>
</evidence>
<proteinExistence type="predicted"/>